<reference evidence="3 4" key="1">
    <citation type="submission" date="2023-12" db="EMBL/GenBank/DDBJ databases">
        <title>Genomic sequences of Capnocytophaga and Parvimonas strains.</title>
        <authorList>
            <person name="Watt R.M."/>
            <person name="Wang M."/>
            <person name="Yang T."/>
            <person name="Tong W.M."/>
        </authorList>
    </citation>
    <scope>NUCLEOTIDE SEQUENCE [LARGE SCALE GENOMIC DNA]</scope>
    <source>
        <strain evidence="3 4">CCUG 13156</strain>
    </source>
</reference>
<organism evidence="3 4">
    <name type="scientific">Capnocytophaga gingivalis</name>
    <dbReference type="NCBI Taxonomy" id="1017"/>
    <lineage>
        <taxon>Bacteria</taxon>
        <taxon>Pseudomonadati</taxon>
        <taxon>Bacteroidota</taxon>
        <taxon>Flavobacteriia</taxon>
        <taxon>Flavobacteriales</taxon>
        <taxon>Flavobacteriaceae</taxon>
        <taxon>Capnocytophaga</taxon>
    </lineage>
</organism>
<gene>
    <name evidence="3" type="ORF">VJJ49_02535</name>
</gene>
<comment type="similarity">
    <text evidence="1">Belongs to the polysaccharide synthase family.</text>
</comment>
<dbReference type="Proteomes" id="UP001324270">
    <property type="component" value="Unassembled WGS sequence"/>
</dbReference>
<dbReference type="CDD" id="cd05237">
    <property type="entry name" value="UDP_invert_4-6DH_SDR_e"/>
    <property type="match status" value="1"/>
</dbReference>
<accession>A0ABU5Y6M5</accession>
<dbReference type="InterPro" id="IPR036291">
    <property type="entry name" value="NAD(P)-bd_dom_sf"/>
</dbReference>
<dbReference type="InterPro" id="IPR051203">
    <property type="entry name" value="Polysaccharide_Synthase-Rel"/>
</dbReference>
<evidence type="ECO:0000313" key="3">
    <source>
        <dbReference type="EMBL" id="MEB3039573.1"/>
    </source>
</evidence>
<evidence type="ECO:0000256" key="1">
    <source>
        <dbReference type="ARBA" id="ARBA00007430"/>
    </source>
</evidence>
<dbReference type="RefSeq" id="WP_323978830.1">
    <property type="nucleotide sequence ID" value="NZ_JAYKBV010000003.1"/>
</dbReference>
<name>A0ABU5Y6M5_9FLAO</name>
<dbReference type="InterPro" id="IPR003869">
    <property type="entry name" value="Polysac_CapD-like"/>
</dbReference>
<dbReference type="SUPFAM" id="SSF51735">
    <property type="entry name" value="NAD(P)-binding Rossmann-fold domains"/>
    <property type="match status" value="1"/>
</dbReference>
<proteinExistence type="inferred from homology"/>
<comment type="caution">
    <text evidence="3">The sequence shown here is derived from an EMBL/GenBank/DDBJ whole genome shotgun (WGS) entry which is preliminary data.</text>
</comment>
<evidence type="ECO:0000313" key="4">
    <source>
        <dbReference type="Proteomes" id="UP001324270"/>
    </source>
</evidence>
<dbReference type="PANTHER" id="PTHR43318">
    <property type="entry name" value="UDP-N-ACETYLGLUCOSAMINE 4,6-DEHYDRATASE"/>
    <property type="match status" value="1"/>
</dbReference>
<dbReference type="Gene3D" id="3.40.50.720">
    <property type="entry name" value="NAD(P)-binding Rossmann-like Domain"/>
    <property type="match status" value="2"/>
</dbReference>
<protein>
    <submittedName>
        <fullName evidence="3">UDP-N-acetylglucosamine 4,6-dehydratase</fullName>
    </submittedName>
</protein>
<feature type="domain" description="Polysaccharide biosynthesis protein CapD-like" evidence="2">
    <location>
        <begin position="40"/>
        <end position="328"/>
    </location>
</feature>
<dbReference type="Pfam" id="PF02719">
    <property type="entry name" value="Polysacc_synt_2"/>
    <property type="match status" value="1"/>
</dbReference>
<dbReference type="PANTHER" id="PTHR43318:SF1">
    <property type="entry name" value="POLYSACCHARIDE BIOSYNTHESIS PROTEIN EPSC-RELATED"/>
    <property type="match status" value="1"/>
</dbReference>
<evidence type="ECO:0000259" key="2">
    <source>
        <dbReference type="Pfam" id="PF02719"/>
    </source>
</evidence>
<sequence>MLNIERFISKYVIKRPESMFLKDLHAHQKELTAAIKGKCVLVIGGAGSIGSSYIKALLPFKPKTLVVVDINENGLTELTRELRSTSSFSVPDDYVTYPMSYADDTFVKMFKARGGFDIVANFSAHKHVRSEKDKYSVEALLKNNVVNAKGLLDLLCNYPPEHFFCVSTDKAANPVNIMGGSKKIMEDMIMAYAKTFPVTTARFANVAFSNGSLPAGFLERIAKNQPLSAPSDVTRYFVSPEESGQICLMACILGTTGQIYFPKLKEEQVLTFSTIATELLKGLGYEPLECHSETEAIAKAESRKENDKWYPVYFSKSDTTGEKPYEEFYTEGEHVLLDKYESLGIINLQSFKELTEIENFIKKLTKLFDNPDTQKNDITQLIKTFLVNFDHQETGKYLDSKM</sequence>
<dbReference type="EMBL" id="JAYKBV010000003">
    <property type="protein sequence ID" value="MEB3039573.1"/>
    <property type="molecule type" value="Genomic_DNA"/>
</dbReference>
<keyword evidence="4" id="KW-1185">Reference proteome</keyword>